<dbReference type="SUPFAM" id="SSF52540">
    <property type="entry name" value="P-loop containing nucleoside triphosphate hydrolases"/>
    <property type="match status" value="1"/>
</dbReference>
<dbReference type="InterPro" id="IPR027417">
    <property type="entry name" value="P-loop_NTPase"/>
</dbReference>
<dbReference type="Pfam" id="PF00271">
    <property type="entry name" value="Helicase_C"/>
    <property type="match status" value="1"/>
</dbReference>
<feature type="domain" description="Helicase C-terminal" evidence="6">
    <location>
        <begin position="111"/>
        <end position="277"/>
    </location>
</feature>
<dbReference type="PANTHER" id="PTHR47959:SF1">
    <property type="entry name" value="ATP-DEPENDENT RNA HELICASE DBPA"/>
    <property type="match status" value="1"/>
</dbReference>
<proteinExistence type="predicted"/>
<dbReference type="Gene3D" id="3.40.50.300">
    <property type="entry name" value="P-loop containing nucleotide triphosphate hydrolases"/>
    <property type="match status" value="2"/>
</dbReference>
<dbReference type="GO" id="GO:0003676">
    <property type="term" value="F:nucleic acid binding"/>
    <property type="evidence" value="ECO:0007669"/>
    <property type="project" value="InterPro"/>
</dbReference>
<comment type="caution">
    <text evidence="7">The sequence shown here is derived from an EMBL/GenBank/DDBJ whole genome shotgun (WGS) entry which is preliminary data.</text>
</comment>
<keyword evidence="1" id="KW-0547">Nucleotide-binding</keyword>
<feature type="non-terminal residue" evidence="7">
    <location>
        <position position="1"/>
    </location>
</feature>
<evidence type="ECO:0008006" key="9">
    <source>
        <dbReference type="Google" id="ProtNLM"/>
    </source>
</evidence>
<dbReference type="Pfam" id="PF00270">
    <property type="entry name" value="DEAD"/>
    <property type="match status" value="1"/>
</dbReference>
<evidence type="ECO:0000256" key="2">
    <source>
        <dbReference type="ARBA" id="ARBA00022801"/>
    </source>
</evidence>
<dbReference type="CDD" id="cd18787">
    <property type="entry name" value="SF2_C_DEAD"/>
    <property type="match status" value="1"/>
</dbReference>
<dbReference type="GO" id="GO:0005524">
    <property type="term" value="F:ATP binding"/>
    <property type="evidence" value="ECO:0007669"/>
    <property type="project" value="UniProtKB-KW"/>
</dbReference>
<feature type="domain" description="Helicase ATP-binding" evidence="5">
    <location>
        <begin position="1"/>
        <end position="98"/>
    </location>
</feature>
<reference evidence="7" key="1">
    <citation type="submission" date="2021-02" db="EMBL/GenBank/DDBJ databases">
        <authorList>
            <person name="Dougan E. K."/>
            <person name="Rhodes N."/>
            <person name="Thang M."/>
            <person name="Chan C."/>
        </authorList>
    </citation>
    <scope>NUCLEOTIDE SEQUENCE</scope>
</reference>
<dbReference type="PROSITE" id="PS51194">
    <property type="entry name" value="HELICASE_CTER"/>
    <property type="match status" value="1"/>
</dbReference>
<evidence type="ECO:0000259" key="6">
    <source>
        <dbReference type="PROSITE" id="PS51194"/>
    </source>
</evidence>
<dbReference type="GO" id="GO:0005829">
    <property type="term" value="C:cytosol"/>
    <property type="evidence" value="ECO:0007669"/>
    <property type="project" value="TreeGrafter"/>
</dbReference>
<dbReference type="EMBL" id="CAJNNW010025171">
    <property type="protein sequence ID" value="CAE8675982.1"/>
    <property type="molecule type" value="Genomic_DNA"/>
</dbReference>
<dbReference type="PANTHER" id="PTHR47959">
    <property type="entry name" value="ATP-DEPENDENT RNA HELICASE RHLE-RELATED"/>
    <property type="match status" value="1"/>
</dbReference>
<keyword evidence="3" id="KW-0347">Helicase</keyword>
<evidence type="ECO:0000256" key="1">
    <source>
        <dbReference type="ARBA" id="ARBA00022741"/>
    </source>
</evidence>
<dbReference type="GO" id="GO:0016787">
    <property type="term" value="F:hydrolase activity"/>
    <property type="evidence" value="ECO:0007669"/>
    <property type="project" value="UniProtKB-KW"/>
</dbReference>
<keyword evidence="4" id="KW-0067">ATP-binding</keyword>
<dbReference type="AlphaFoldDB" id="A0A813JGC4"/>
<dbReference type="Proteomes" id="UP000626109">
    <property type="component" value="Unassembled WGS sequence"/>
</dbReference>
<sequence>FIKETQALHGGVDIVVATPYRLMLHLGKTNMVLSQVRHLVLDEADTLCDTFYEEYSKKLLDGLQKDCAVKPQVVIVGATRTGAVTKFLRESMNDTPVLPIVTTDAHVTPGQLEQVFVPTKGKRLLSVLWEVLGEVPTVGKKTLIFTNRLPTCKSVQKSLLEHGVRSVGLYGGLHPQKRKQVWEQFTGNDADVMVCTNLASRGLDFSGIHHVVMYDFPLNMADYLHRVGRTARGGRAGRVTTITPRRYWPFVTKIQEASKAGRQIEVRDVSKNVKKILAIDNYQKVAQGRASKSVKQRLKKRLGLPPARNLGSKETKLAMKRLERKMAAIKKMRFLWRRGVLQRGHGIPKMPDVQ</sequence>
<organism evidence="7 8">
    <name type="scientific">Polarella glacialis</name>
    <name type="common">Dinoflagellate</name>
    <dbReference type="NCBI Taxonomy" id="89957"/>
    <lineage>
        <taxon>Eukaryota</taxon>
        <taxon>Sar</taxon>
        <taxon>Alveolata</taxon>
        <taxon>Dinophyceae</taxon>
        <taxon>Suessiales</taxon>
        <taxon>Suessiaceae</taxon>
        <taxon>Polarella</taxon>
    </lineage>
</organism>
<dbReference type="InterPro" id="IPR011545">
    <property type="entry name" value="DEAD/DEAH_box_helicase_dom"/>
</dbReference>
<dbReference type="SMART" id="SM00490">
    <property type="entry name" value="HELICc"/>
    <property type="match status" value="1"/>
</dbReference>
<evidence type="ECO:0000313" key="8">
    <source>
        <dbReference type="Proteomes" id="UP000626109"/>
    </source>
</evidence>
<protein>
    <recommendedName>
        <fullName evidence="9">ATP-dependent RNA helicase</fullName>
    </recommendedName>
</protein>
<evidence type="ECO:0000313" key="7">
    <source>
        <dbReference type="EMBL" id="CAE8675982.1"/>
    </source>
</evidence>
<dbReference type="GO" id="GO:0003724">
    <property type="term" value="F:RNA helicase activity"/>
    <property type="evidence" value="ECO:0007669"/>
    <property type="project" value="TreeGrafter"/>
</dbReference>
<dbReference type="InterPro" id="IPR014001">
    <property type="entry name" value="Helicase_ATP-bd"/>
</dbReference>
<evidence type="ECO:0000259" key="5">
    <source>
        <dbReference type="PROSITE" id="PS51192"/>
    </source>
</evidence>
<accession>A0A813JGC4</accession>
<keyword evidence="2" id="KW-0378">Hydrolase</keyword>
<evidence type="ECO:0000256" key="4">
    <source>
        <dbReference type="ARBA" id="ARBA00022840"/>
    </source>
</evidence>
<gene>
    <name evidence="7" type="ORF">PGLA2088_LOCUS19648</name>
</gene>
<dbReference type="PROSITE" id="PS51192">
    <property type="entry name" value="HELICASE_ATP_BIND_1"/>
    <property type="match status" value="1"/>
</dbReference>
<evidence type="ECO:0000256" key="3">
    <source>
        <dbReference type="ARBA" id="ARBA00022806"/>
    </source>
</evidence>
<feature type="non-terminal residue" evidence="7">
    <location>
        <position position="354"/>
    </location>
</feature>
<dbReference type="InterPro" id="IPR001650">
    <property type="entry name" value="Helicase_C-like"/>
</dbReference>
<name>A0A813JGC4_POLGL</name>
<dbReference type="InterPro" id="IPR050079">
    <property type="entry name" value="DEAD_box_RNA_helicase"/>
</dbReference>